<sequence>CTDRTTPRQRRAQGGPAFAQGAPPAPARPSPVTCPGVAWRH</sequence>
<dbReference type="AlphaFoldDB" id="A0A6J4LZC0"/>
<feature type="non-terminal residue" evidence="2">
    <location>
        <position position="1"/>
    </location>
</feature>
<organism evidence="2">
    <name type="scientific">uncultured Frankineae bacterium</name>
    <dbReference type="NCBI Taxonomy" id="437475"/>
    <lineage>
        <taxon>Bacteria</taxon>
        <taxon>Bacillati</taxon>
        <taxon>Actinomycetota</taxon>
        <taxon>Actinomycetes</taxon>
        <taxon>Frankiales</taxon>
        <taxon>environmental samples</taxon>
    </lineage>
</organism>
<name>A0A6J4LZC0_9ACTN</name>
<protein>
    <submittedName>
        <fullName evidence="2">Uncharacterized protein</fullName>
    </submittedName>
</protein>
<evidence type="ECO:0000256" key="1">
    <source>
        <dbReference type="SAM" id="MobiDB-lite"/>
    </source>
</evidence>
<feature type="non-terminal residue" evidence="2">
    <location>
        <position position="41"/>
    </location>
</feature>
<proteinExistence type="predicted"/>
<accession>A0A6J4LZC0</accession>
<gene>
    <name evidence="2" type="ORF">AVDCRST_MAG07-2652</name>
</gene>
<reference evidence="2" key="1">
    <citation type="submission" date="2020-02" db="EMBL/GenBank/DDBJ databases">
        <authorList>
            <person name="Meier V. D."/>
        </authorList>
    </citation>
    <scope>NUCLEOTIDE SEQUENCE</scope>
    <source>
        <strain evidence="2">AVDCRST_MAG07</strain>
    </source>
</reference>
<dbReference type="EMBL" id="CADCUB010000126">
    <property type="protein sequence ID" value="CAA9345532.1"/>
    <property type="molecule type" value="Genomic_DNA"/>
</dbReference>
<feature type="compositionally biased region" description="Low complexity" evidence="1">
    <location>
        <begin position="12"/>
        <end position="22"/>
    </location>
</feature>
<evidence type="ECO:0000313" key="2">
    <source>
        <dbReference type="EMBL" id="CAA9345532.1"/>
    </source>
</evidence>
<feature type="region of interest" description="Disordered" evidence="1">
    <location>
        <begin position="1"/>
        <end position="41"/>
    </location>
</feature>